<evidence type="ECO:0000313" key="4">
    <source>
        <dbReference type="Proteomes" id="UP000602198"/>
    </source>
</evidence>
<name>A0ABS1MFR3_9NOCA</name>
<evidence type="ECO:0000256" key="1">
    <source>
        <dbReference type="SAM" id="MobiDB-lite"/>
    </source>
</evidence>
<dbReference type="RefSeq" id="WP_201956115.1">
    <property type="nucleotide sequence ID" value="NZ_JAERRJ010000017.1"/>
</dbReference>
<keyword evidence="2" id="KW-0472">Membrane</keyword>
<proteinExistence type="predicted"/>
<evidence type="ECO:0000313" key="3">
    <source>
        <dbReference type="EMBL" id="MBL1079497.1"/>
    </source>
</evidence>
<feature type="region of interest" description="Disordered" evidence="1">
    <location>
        <begin position="205"/>
        <end position="248"/>
    </location>
</feature>
<sequence length="309" mass="31211">MSDTDTTTPVAPTATVAPDPVEPSPAPAGLSSRTSETKTGDTRATTAAEWNVAEAVALLAVAAVSVAAFGWSAIALHGLAQGAGITSWLAWGAPVIVDGPIVQAAFALVTLRRRERAGVAIPKGTYRFFWGELAVAELISLIGNAAHATMVEEKVLSGLAAAAVAGAAPVAALGVTHALTTLLEVPRAADPCNLPAGAEIAVTRPVASLSPADTEATTGDNPGDGGDDPGDAEATAGDAEATAPGPEATAERDAYIWARHQAGHSTREIGAEVGLHHGTIAKIVTRQRTEHRIADTEKGGGADVLSIVR</sequence>
<feature type="compositionally biased region" description="Low complexity" evidence="1">
    <location>
        <begin position="232"/>
        <end position="248"/>
    </location>
</feature>
<keyword evidence="4" id="KW-1185">Reference proteome</keyword>
<dbReference type="EMBL" id="JAERRJ010000017">
    <property type="protein sequence ID" value="MBL1079497.1"/>
    <property type="molecule type" value="Genomic_DNA"/>
</dbReference>
<accession>A0ABS1MFR3</accession>
<organism evidence="3 4">
    <name type="scientific">Nocardia acididurans</name>
    <dbReference type="NCBI Taxonomy" id="2802282"/>
    <lineage>
        <taxon>Bacteria</taxon>
        <taxon>Bacillati</taxon>
        <taxon>Actinomycetota</taxon>
        <taxon>Actinomycetes</taxon>
        <taxon>Mycobacteriales</taxon>
        <taxon>Nocardiaceae</taxon>
        <taxon>Nocardia</taxon>
    </lineage>
</organism>
<dbReference type="Pfam" id="PF10935">
    <property type="entry name" value="DUF2637"/>
    <property type="match status" value="1"/>
</dbReference>
<keyword evidence="2" id="KW-0812">Transmembrane</keyword>
<protein>
    <submittedName>
        <fullName evidence="3">DUF2637 domain-containing protein</fullName>
    </submittedName>
</protein>
<reference evidence="3 4" key="1">
    <citation type="submission" date="2021-01" db="EMBL/GenBank/DDBJ databases">
        <title>WGS of actinomycetes isolated from Thailand.</title>
        <authorList>
            <person name="Thawai C."/>
        </authorList>
    </citation>
    <scope>NUCLEOTIDE SEQUENCE [LARGE SCALE GENOMIC DNA]</scope>
    <source>
        <strain evidence="3 4">LPG 2</strain>
    </source>
</reference>
<gene>
    <name evidence="3" type="ORF">JK358_34335</name>
</gene>
<keyword evidence="2" id="KW-1133">Transmembrane helix</keyword>
<feature type="transmembrane region" description="Helical" evidence="2">
    <location>
        <begin position="88"/>
        <end position="111"/>
    </location>
</feature>
<feature type="transmembrane region" description="Helical" evidence="2">
    <location>
        <begin position="55"/>
        <end position="76"/>
    </location>
</feature>
<evidence type="ECO:0000256" key="2">
    <source>
        <dbReference type="SAM" id="Phobius"/>
    </source>
</evidence>
<comment type="caution">
    <text evidence="3">The sequence shown here is derived from an EMBL/GenBank/DDBJ whole genome shotgun (WGS) entry which is preliminary data.</text>
</comment>
<dbReference type="InterPro" id="IPR021235">
    <property type="entry name" value="DUF2637"/>
</dbReference>
<feature type="region of interest" description="Disordered" evidence="1">
    <location>
        <begin position="1"/>
        <end position="44"/>
    </location>
</feature>
<feature type="compositionally biased region" description="Low complexity" evidence="1">
    <location>
        <begin position="1"/>
        <end position="19"/>
    </location>
</feature>
<dbReference type="Proteomes" id="UP000602198">
    <property type="component" value="Unassembled WGS sequence"/>
</dbReference>